<evidence type="ECO:0000313" key="1">
    <source>
        <dbReference type="EMBL" id="GMN43703.1"/>
    </source>
</evidence>
<reference evidence="1" key="1">
    <citation type="submission" date="2023-07" db="EMBL/GenBank/DDBJ databases">
        <title>draft genome sequence of fig (Ficus carica).</title>
        <authorList>
            <person name="Takahashi T."/>
            <person name="Nishimura K."/>
        </authorList>
    </citation>
    <scope>NUCLEOTIDE SEQUENCE</scope>
</reference>
<gene>
    <name evidence="1" type="ORF">TIFTF001_012903</name>
</gene>
<dbReference type="AlphaFoldDB" id="A0AA88D2D0"/>
<accession>A0AA88D2D0</accession>
<comment type="caution">
    <text evidence="1">The sequence shown here is derived from an EMBL/GenBank/DDBJ whole genome shotgun (WGS) entry which is preliminary data.</text>
</comment>
<dbReference type="Proteomes" id="UP001187192">
    <property type="component" value="Unassembled WGS sequence"/>
</dbReference>
<organism evidence="1 2">
    <name type="scientific">Ficus carica</name>
    <name type="common">Common fig</name>
    <dbReference type="NCBI Taxonomy" id="3494"/>
    <lineage>
        <taxon>Eukaryota</taxon>
        <taxon>Viridiplantae</taxon>
        <taxon>Streptophyta</taxon>
        <taxon>Embryophyta</taxon>
        <taxon>Tracheophyta</taxon>
        <taxon>Spermatophyta</taxon>
        <taxon>Magnoliopsida</taxon>
        <taxon>eudicotyledons</taxon>
        <taxon>Gunneridae</taxon>
        <taxon>Pentapetalae</taxon>
        <taxon>rosids</taxon>
        <taxon>fabids</taxon>
        <taxon>Rosales</taxon>
        <taxon>Moraceae</taxon>
        <taxon>Ficeae</taxon>
        <taxon>Ficus</taxon>
    </lineage>
</organism>
<keyword evidence="2" id="KW-1185">Reference proteome</keyword>
<sequence>MPPHRGERSPHKEEREAAVEDREVVAHAMISTSADSGEGRWRRSSEYREMKCRMWGERERECGKIDNLGTV</sequence>
<proteinExistence type="predicted"/>
<name>A0AA88D2D0_FICCA</name>
<dbReference type="EMBL" id="BTGU01000017">
    <property type="protein sequence ID" value="GMN43703.1"/>
    <property type="molecule type" value="Genomic_DNA"/>
</dbReference>
<protein>
    <submittedName>
        <fullName evidence="1">Uncharacterized protein</fullName>
    </submittedName>
</protein>
<evidence type="ECO:0000313" key="2">
    <source>
        <dbReference type="Proteomes" id="UP001187192"/>
    </source>
</evidence>